<organism evidence="2 3">
    <name type="scientific">Thalassiosira oceanica</name>
    <name type="common">Marine diatom</name>
    <dbReference type="NCBI Taxonomy" id="159749"/>
    <lineage>
        <taxon>Eukaryota</taxon>
        <taxon>Sar</taxon>
        <taxon>Stramenopiles</taxon>
        <taxon>Ochrophyta</taxon>
        <taxon>Bacillariophyta</taxon>
        <taxon>Coscinodiscophyceae</taxon>
        <taxon>Thalassiosirophycidae</taxon>
        <taxon>Thalassiosirales</taxon>
        <taxon>Thalassiosiraceae</taxon>
        <taxon>Thalassiosira</taxon>
    </lineage>
</organism>
<dbReference type="Proteomes" id="UP000266841">
    <property type="component" value="Unassembled WGS sequence"/>
</dbReference>
<evidence type="ECO:0000313" key="2">
    <source>
        <dbReference type="EMBL" id="EJK73921.1"/>
    </source>
</evidence>
<protein>
    <submittedName>
        <fullName evidence="2">Uncharacterized protein</fullName>
    </submittedName>
</protein>
<feature type="compositionally biased region" description="Basic residues" evidence="1">
    <location>
        <begin position="299"/>
        <end position="312"/>
    </location>
</feature>
<dbReference type="AlphaFoldDB" id="K0TJ57"/>
<accession>K0TJ57</accession>
<reference evidence="2 3" key="1">
    <citation type="journal article" date="2012" name="Genome Biol.">
        <title>Genome and low-iron response of an oceanic diatom adapted to chronic iron limitation.</title>
        <authorList>
            <person name="Lommer M."/>
            <person name="Specht M."/>
            <person name="Roy A.S."/>
            <person name="Kraemer L."/>
            <person name="Andreson R."/>
            <person name="Gutowska M.A."/>
            <person name="Wolf J."/>
            <person name="Bergner S.V."/>
            <person name="Schilhabel M.B."/>
            <person name="Klostermeier U.C."/>
            <person name="Beiko R.G."/>
            <person name="Rosenstiel P."/>
            <person name="Hippler M."/>
            <person name="Laroche J."/>
        </authorList>
    </citation>
    <scope>NUCLEOTIDE SEQUENCE [LARGE SCALE GENOMIC DNA]</scope>
    <source>
        <strain evidence="2 3">CCMP1005</strain>
    </source>
</reference>
<proteinExistence type="predicted"/>
<feature type="non-terminal residue" evidence="2">
    <location>
        <position position="325"/>
    </location>
</feature>
<comment type="caution">
    <text evidence="2">The sequence shown here is derived from an EMBL/GenBank/DDBJ whole genome shotgun (WGS) entry which is preliminary data.</text>
</comment>
<keyword evidence="3" id="KW-1185">Reference proteome</keyword>
<feature type="region of interest" description="Disordered" evidence="1">
    <location>
        <begin position="278"/>
        <end position="325"/>
    </location>
</feature>
<dbReference type="EMBL" id="AGNL01004103">
    <property type="protein sequence ID" value="EJK73921.1"/>
    <property type="molecule type" value="Genomic_DNA"/>
</dbReference>
<evidence type="ECO:0000256" key="1">
    <source>
        <dbReference type="SAM" id="MobiDB-lite"/>
    </source>
</evidence>
<evidence type="ECO:0000313" key="3">
    <source>
        <dbReference type="Proteomes" id="UP000266841"/>
    </source>
</evidence>
<sequence length="325" mass="36429">MPSRKKARGRQNRAKKEAIRIADLRSLWEPMALCSRSNLDAAPCENLLAAPPQIPQELEGPVVSFMNHMAGEGFFNKATQFPFETVMMTCWRFATDQSLLFPGVKEEDNEQRALVIDLLLRFLRNSFVRDSAIEGENWYLYQHHDNEMAICNMINVLEIRGKYSDLNVIVLRSAKMGDKLVYGNRRDILKFVAKRLPCTCLKELHRAARKKVEKVGSGMTKVLRWYDSTSCVSLVFLPPHSSSASFAGASSPTNPEEIAQTAPSCNLTADLPDLDFPRRCRHAARAEGGRGVPPPSSPGRRRRRAGARRGSCRRPATSRRGSARG</sequence>
<name>K0TJ57_THAOC</name>
<gene>
    <name evidence="2" type="ORF">THAOC_04432</name>
</gene>